<keyword evidence="4" id="KW-1185">Reference proteome</keyword>
<gene>
    <name evidence="3" type="ORF">ACFSL2_17665</name>
</gene>
<dbReference type="SUPFAM" id="SSF110849">
    <property type="entry name" value="ParB/Sulfiredoxin"/>
    <property type="match status" value="1"/>
</dbReference>
<dbReference type="PANTHER" id="PTHR33375">
    <property type="entry name" value="CHROMOSOME-PARTITIONING PROTEIN PARB-RELATED"/>
    <property type="match status" value="1"/>
</dbReference>
<reference evidence="4" key="1">
    <citation type="journal article" date="2019" name="Int. J. Syst. Evol. Microbiol.">
        <title>The Global Catalogue of Microorganisms (GCM) 10K type strain sequencing project: providing services to taxonomists for standard genome sequencing and annotation.</title>
        <authorList>
            <consortium name="The Broad Institute Genomics Platform"/>
            <consortium name="The Broad Institute Genome Sequencing Center for Infectious Disease"/>
            <person name="Wu L."/>
            <person name="Ma J."/>
        </authorList>
    </citation>
    <scope>NUCLEOTIDE SEQUENCE [LARGE SCALE GENOMIC DNA]</scope>
    <source>
        <strain evidence="4">CCM 7043</strain>
    </source>
</reference>
<dbReference type="SMART" id="SM00470">
    <property type="entry name" value="ParB"/>
    <property type="match status" value="1"/>
</dbReference>
<dbReference type="Proteomes" id="UP001597338">
    <property type="component" value="Unassembled WGS sequence"/>
</dbReference>
<evidence type="ECO:0000259" key="2">
    <source>
        <dbReference type="SMART" id="SM00470"/>
    </source>
</evidence>
<dbReference type="InterPro" id="IPR003115">
    <property type="entry name" value="ParB_N"/>
</dbReference>
<dbReference type="RefSeq" id="WP_377199093.1">
    <property type="nucleotide sequence ID" value="NZ_JBHUHF010000001.1"/>
</dbReference>
<name>A0ABW4VC53_9MICO</name>
<feature type="region of interest" description="Disordered" evidence="1">
    <location>
        <begin position="269"/>
        <end position="295"/>
    </location>
</feature>
<accession>A0ABW4VC53</accession>
<organism evidence="3 4">
    <name type="scientific">Promicromonospora aerolata</name>
    <dbReference type="NCBI Taxonomy" id="195749"/>
    <lineage>
        <taxon>Bacteria</taxon>
        <taxon>Bacillati</taxon>
        <taxon>Actinomycetota</taxon>
        <taxon>Actinomycetes</taxon>
        <taxon>Micrococcales</taxon>
        <taxon>Promicromonosporaceae</taxon>
        <taxon>Promicromonospora</taxon>
    </lineage>
</organism>
<dbReference type="PANTHER" id="PTHR33375:SF1">
    <property type="entry name" value="CHROMOSOME-PARTITIONING PROTEIN PARB-RELATED"/>
    <property type="match status" value="1"/>
</dbReference>
<protein>
    <submittedName>
        <fullName evidence="3">ParB N-terminal domain-containing protein</fullName>
    </submittedName>
</protein>
<dbReference type="InterPro" id="IPR036086">
    <property type="entry name" value="ParB/Sulfiredoxin_sf"/>
</dbReference>
<comment type="caution">
    <text evidence="3">The sequence shown here is derived from an EMBL/GenBank/DDBJ whole genome shotgun (WGS) entry which is preliminary data.</text>
</comment>
<dbReference type="Pfam" id="PF02195">
    <property type="entry name" value="ParB_N"/>
    <property type="match status" value="1"/>
</dbReference>
<feature type="domain" description="ParB-like N-terminal" evidence="2">
    <location>
        <begin position="11"/>
        <end position="95"/>
    </location>
</feature>
<evidence type="ECO:0000313" key="4">
    <source>
        <dbReference type="Proteomes" id="UP001597338"/>
    </source>
</evidence>
<evidence type="ECO:0000313" key="3">
    <source>
        <dbReference type="EMBL" id="MFD2027343.1"/>
    </source>
</evidence>
<sequence length="376" mass="41219">MPHDDTDGLRLDRAVDSITVGYRHRRDLGDLQALCVSIRRVGLLCPLTVTPDGLLLCGWRRLEAVKLLGWKTVPVFVRRATEGLRDLIAEHDENTIREPLPLETAEELYREYKAAETEQAALRQHNTRFRATKNSTNAGWKDGNTNGGGKRDSNGPAESAGPGHETEAAPGRNGDARAKAAQMVTGAKSYTRLEHTGRIKDTRDDPDMPEHIRTMAETAWHDITTNGASPEKQWKQIRAAITEHDATSAAPSADDAQDDPADLAAVAQAALARPRKPRSKTRSPDDGGQSTMSAATRPLAEVVADLDEWIDHADVDALSASATSVDLARLHRATERLDHLCTDIHAARHKRHPALRRKKPSGAQGHAVNEEQPPLW</sequence>
<feature type="region of interest" description="Disordered" evidence="1">
    <location>
        <begin position="348"/>
        <end position="376"/>
    </location>
</feature>
<dbReference type="InterPro" id="IPR050336">
    <property type="entry name" value="Chromosome_partition/occlusion"/>
</dbReference>
<dbReference type="EMBL" id="JBHUHF010000001">
    <property type="protein sequence ID" value="MFD2027343.1"/>
    <property type="molecule type" value="Genomic_DNA"/>
</dbReference>
<feature type="region of interest" description="Disordered" evidence="1">
    <location>
        <begin position="128"/>
        <end position="189"/>
    </location>
</feature>
<proteinExistence type="predicted"/>
<dbReference type="Gene3D" id="3.90.1530.30">
    <property type="match status" value="1"/>
</dbReference>
<feature type="compositionally biased region" description="Basic residues" evidence="1">
    <location>
        <begin position="348"/>
        <end position="360"/>
    </location>
</feature>
<evidence type="ECO:0000256" key="1">
    <source>
        <dbReference type="SAM" id="MobiDB-lite"/>
    </source>
</evidence>